<comment type="caution">
    <text evidence="1">The sequence shown here is derived from an EMBL/GenBank/DDBJ whole genome shotgun (WGS) entry which is preliminary data.</text>
</comment>
<organism evidence="1 2">
    <name type="scientific">Stereocaulon virgatum</name>
    <dbReference type="NCBI Taxonomy" id="373712"/>
    <lineage>
        <taxon>Eukaryota</taxon>
        <taxon>Fungi</taxon>
        <taxon>Dikarya</taxon>
        <taxon>Ascomycota</taxon>
        <taxon>Pezizomycotina</taxon>
        <taxon>Lecanoromycetes</taxon>
        <taxon>OSLEUM clade</taxon>
        <taxon>Lecanoromycetidae</taxon>
        <taxon>Lecanorales</taxon>
        <taxon>Lecanorineae</taxon>
        <taxon>Stereocaulaceae</taxon>
        <taxon>Stereocaulon</taxon>
    </lineage>
</organism>
<gene>
    <name evidence="1" type="ORF">N7G274_001030</name>
</gene>
<evidence type="ECO:0000313" key="1">
    <source>
        <dbReference type="EMBL" id="KAL2047012.1"/>
    </source>
</evidence>
<dbReference type="EMBL" id="JBEFKJ010000003">
    <property type="protein sequence ID" value="KAL2047012.1"/>
    <property type="molecule type" value="Genomic_DNA"/>
</dbReference>
<evidence type="ECO:0000313" key="2">
    <source>
        <dbReference type="Proteomes" id="UP001590950"/>
    </source>
</evidence>
<proteinExistence type="predicted"/>
<sequence>MWLVGSRGFSSSHETASDFAIASANEGLFVSEQMSINSSGFCKPLNSLTHVVMLSDPFPVVDENVTGSANHFASRVRTIDRPVRTVKIESRDTTGSSAVKSFVADAAKLVASGSIR</sequence>
<keyword evidence="2" id="KW-1185">Reference proteome</keyword>
<dbReference type="Proteomes" id="UP001590950">
    <property type="component" value="Unassembled WGS sequence"/>
</dbReference>
<name>A0ABR4AQF9_9LECA</name>
<reference evidence="1 2" key="1">
    <citation type="submission" date="2024-09" db="EMBL/GenBank/DDBJ databases">
        <title>Rethinking Asexuality: The Enigmatic Case of Functional Sexual Genes in Lepraria (Stereocaulaceae).</title>
        <authorList>
            <person name="Doellman M."/>
            <person name="Sun Y."/>
            <person name="Barcenas-Pena A."/>
            <person name="Lumbsch H.T."/>
            <person name="Grewe F."/>
        </authorList>
    </citation>
    <scope>NUCLEOTIDE SEQUENCE [LARGE SCALE GENOMIC DNA]</scope>
    <source>
        <strain evidence="1 2">Mercado 3170</strain>
    </source>
</reference>
<protein>
    <submittedName>
        <fullName evidence="1">Uncharacterized protein</fullName>
    </submittedName>
</protein>
<accession>A0ABR4AQF9</accession>